<evidence type="ECO:0000256" key="5">
    <source>
        <dbReference type="ARBA" id="ARBA00022692"/>
    </source>
</evidence>
<feature type="transmembrane region" description="Helical" evidence="10">
    <location>
        <begin position="252"/>
        <end position="270"/>
    </location>
</feature>
<keyword evidence="8 10" id="KW-1133">Transmembrane helix</keyword>
<sequence>MNKLLVSPSPHIHSRTSTRSLMLDVVIALLPSVIVSILFYGWPAVTILASSVIFCVLLEYLITRYLLKRPSTIGDWSAVVTGIILALNLPATAPWWIAMIGAVVAVGVAKMTFGGLGQNVFNPAITGRVFLLISFPTFMTDWSAVKGFIGGADAVSGATPLGIVKEGLAQGMSLDQIFAAHDFTYSQMLFANIGGSAGEISAIAIIVGFIYLLARKVIRPYITLSVLVTVAVFSGIFWLVDPSQYTDPLFNLLTGGVLLGSVFMATDYVTSPMSDKGGIIFGVGIGLITMLIRYFGSYPEGMSFAILIMNSTVPLINKFCKQKKFGRA</sequence>
<dbReference type="Proteomes" id="UP000810252">
    <property type="component" value="Unassembled WGS sequence"/>
</dbReference>
<dbReference type="PANTHER" id="PTHR30578">
    <property type="entry name" value="ELECTRON TRANSPORT COMPLEX PROTEIN RNFD"/>
    <property type="match status" value="1"/>
</dbReference>
<feature type="transmembrane region" description="Helical" evidence="10">
    <location>
        <begin position="221"/>
        <end position="240"/>
    </location>
</feature>
<feature type="transmembrane region" description="Helical" evidence="10">
    <location>
        <begin position="302"/>
        <end position="320"/>
    </location>
</feature>
<keyword evidence="4 10" id="KW-0288">FMN</keyword>
<proteinExistence type="inferred from homology"/>
<evidence type="ECO:0000256" key="2">
    <source>
        <dbReference type="ARBA" id="ARBA00022553"/>
    </source>
</evidence>
<keyword evidence="5 10" id="KW-0812">Transmembrane</keyword>
<reference evidence="11" key="1">
    <citation type="submission" date="2020-10" db="EMBL/GenBank/DDBJ databases">
        <authorList>
            <person name="Gilroy R."/>
        </authorList>
    </citation>
    <scope>NUCLEOTIDE SEQUENCE</scope>
    <source>
        <strain evidence="11">20514</strain>
    </source>
</reference>
<dbReference type="AlphaFoldDB" id="A0A9D9HEE6"/>
<evidence type="ECO:0000256" key="6">
    <source>
        <dbReference type="ARBA" id="ARBA00022967"/>
    </source>
</evidence>
<comment type="function">
    <text evidence="10">Part of a membrane-bound complex that couples electron transfer with translocation of ions across the membrane.</text>
</comment>
<dbReference type="InterPro" id="IPR011303">
    <property type="entry name" value="RnfD_bac"/>
</dbReference>
<feature type="transmembrane region" description="Helical" evidence="10">
    <location>
        <begin position="277"/>
        <end position="296"/>
    </location>
</feature>
<keyword evidence="9 10" id="KW-0472">Membrane</keyword>
<dbReference type="NCBIfam" id="TIGR01946">
    <property type="entry name" value="rnfD"/>
    <property type="match status" value="1"/>
</dbReference>
<evidence type="ECO:0000256" key="4">
    <source>
        <dbReference type="ARBA" id="ARBA00022643"/>
    </source>
</evidence>
<comment type="subunit">
    <text evidence="10">The complex is composed of six subunits: RnfA, RnfB, RnfC, RnfD, RnfE and RnfG.</text>
</comment>
<evidence type="ECO:0000256" key="9">
    <source>
        <dbReference type="ARBA" id="ARBA00023136"/>
    </source>
</evidence>
<dbReference type="GO" id="GO:0022900">
    <property type="term" value="P:electron transport chain"/>
    <property type="evidence" value="ECO:0007669"/>
    <property type="project" value="UniProtKB-UniRule"/>
</dbReference>
<keyword evidence="6 10" id="KW-1278">Translocase</keyword>
<evidence type="ECO:0000313" key="11">
    <source>
        <dbReference type="EMBL" id="MBO8448336.1"/>
    </source>
</evidence>
<keyword evidence="3 10" id="KW-0285">Flavoprotein</keyword>
<gene>
    <name evidence="10" type="primary">rnfD</name>
    <name evidence="11" type="ORF">IAC29_03580</name>
</gene>
<reference evidence="11" key="2">
    <citation type="journal article" date="2021" name="PeerJ">
        <title>Extensive microbial diversity within the chicken gut microbiome revealed by metagenomics and culture.</title>
        <authorList>
            <person name="Gilroy R."/>
            <person name="Ravi A."/>
            <person name="Getino M."/>
            <person name="Pursley I."/>
            <person name="Horton D.L."/>
            <person name="Alikhan N.F."/>
            <person name="Baker D."/>
            <person name="Gharbi K."/>
            <person name="Hall N."/>
            <person name="Watson M."/>
            <person name="Adriaenssens E.M."/>
            <person name="Foster-Nyarko E."/>
            <person name="Jarju S."/>
            <person name="Secka A."/>
            <person name="Antonio M."/>
            <person name="Oren A."/>
            <person name="Chaudhuri R.R."/>
            <person name="La Ragione R."/>
            <person name="Hildebrand F."/>
            <person name="Pallen M.J."/>
        </authorList>
    </citation>
    <scope>NUCLEOTIDE SEQUENCE</scope>
    <source>
        <strain evidence="11">20514</strain>
    </source>
</reference>
<evidence type="ECO:0000256" key="1">
    <source>
        <dbReference type="ARBA" id="ARBA00022448"/>
    </source>
</evidence>
<feature type="transmembrane region" description="Helical" evidence="10">
    <location>
        <begin position="21"/>
        <end position="41"/>
    </location>
</feature>
<keyword evidence="2 10" id="KW-0597">Phosphoprotein</keyword>
<dbReference type="HAMAP" id="MF_00462">
    <property type="entry name" value="RsxD_RnfD"/>
    <property type="match status" value="1"/>
</dbReference>
<comment type="subcellular location">
    <subcellularLocation>
        <location evidence="10">Cell membrane</location>
        <topology evidence="10">Multi-pass membrane protein</topology>
    </subcellularLocation>
</comment>
<organism evidence="11 12">
    <name type="scientific">Candidatus Cryptobacteroides merdigallinarum</name>
    <dbReference type="NCBI Taxonomy" id="2840770"/>
    <lineage>
        <taxon>Bacteria</taxon>
        <taxon>Pseudomonadati</taxon>
        <taxon>Bacteroidota</taxon>
        <taxon>Bacteroidia</taxon>
        <taxon>Bacteroidales</taxon>
        <taxon>Candidatus Cryptobacteroides</taxon>
    </lineage>
</organism>
<evidence type="ECO:0000256" key="3">
    <source>
        <dbReference type="ARBA" id="ARBA00022630"/>
    </source>
</evidence>
<name>A0A9D9HEE6_9BACT</name>
<comment type="caution">
    <text evidence="11">The sequence shown here is derived from an EMBL/GenBank/DDBJ whole genome shotgun (WGS) entry which is preliminary data.</text>
</comment>
<dbReference type="GO" id="GO:0055085">
    <property type="term" value="P:transmembrane transport"/>
    <property type="evidence" value="ECO:0007669"/>
    <property type="project" value="InterPro"/>
</dbReference>
<accession>A0A9D9HEE6</accession>
<protein>
    <recommendedName>
        <fullName evidence="10">Ion-translocating oxidoreductase complex subunit D</fullName>
        <ecNumber evidence="10">7.-.-.-</ecNumber>
    </recommendedName>
    <alternativeName>
        <fullName evidence="10">Rnf electron transport complex subunit D</fullName>
    </alternativeName>
</protein>
<dbReference type="EMBL" id="JADIMQ010000051">
    <property type="protein sequence ID" value="MBO8448336.1"/>
    <property type="molecule type" value="Genomic_DNA"/>
</dbReference>
<feature type="modified residue" description="FMN phosphoryl threonine" evidence="10">
    <location>
        <position position="159"/>
    </location>
</feature>
<dbReference type="GO" id="GO:0005886">
    <property type="term" value="C:plasma membrane"/>
    <property type="evidence" value="ECO:0007669"/>
    <property type="project" value="UniProtKB-SubCell"/>
</dbReference>
<comment type="similarity">
    <text evidence="10">Belongs to the NqrB/RnfD family.</text>
</comment>
<feature type="transmembrane region" description="Helical" evidence="10">
    <location>
        <begin position="95"/>
        <end position="113"/>
    </location>
</feature>
<evidence type="ECO:0000256" key="7">
    <source>
        <dbReference type="ARBA" id="ARBA00022982"/>
    </source>
</evidence>
<dbReference type="Pfam" id="PF03116">
    <property type="entry name" value="NQR2_RnfD_RnfE"/>
    <property type="match status" value="1"/>
</dbReference>
<dbReference type="EC" id="7.-.-.-" evidence="10"/>
<evidence type="ECO:0000256" key="8">
    <source>
        <dbReference type="ARBA" id="ARBA00022989"/>
    </source>
</evidence>
<feature type="transmembrane region" description="Helical" evidence="10">
    <location>
        <begin position="47"/>
        <end position="66"/>
    </location>
</feature>
<comment type="cofactor">
    <cofactor evidence="10">
        <name>FMN</name>
        <dbReference type="ChEBI" id="CHEBI:58210"/>
    </cofactor>
</comment>
<keyword evidence="10" id="KW-1003">Cell membrane</keyword>
<dbReference type="PANTHER" id="PTHR30578:SF0">
    <property type="entry name" value="ION-TRANSLOCATING OXIDOREDUCTASE COMPLEX SUBUNIT D"/>
    <property type="match status" value="1"/>
</dbReference>
<feature type="transmembrane region" description="Helical" evidence="10">
    <location>
        <begin position="189"/>
        <end position="214"/>
    </location>
</feature>
<keyword evidence="7 10" id="KW-0249">Electron transport</keyword>
<keyword evidence="1 10" id="KW-0813">Transport</keyword>
<evidence type="ECO:0000256" key="10">
    <source>
        <dbReference type="HAMAP-Rule" id="MF_00462"/>
    </source>
</evidence>
<dbReference type="InterPro" id="IPR004338">
    <property type="entry name" value="NqrB/RnfD"/>
</dbReference>
<evidence type="ECO:0000313" key="12">
    <source>
        <dbReference type="Proteomes" id="UP000810252"/>
    </source>
</evidence>